<dbReference type="Gene3D" id="2.50.20.20">
    <property type="match status" value="1"/>
</dbReference>
<evidence type="ECO:0000256" key="7">
    <source>
        <dbReference type="SAM" id="SignalP"/>
    </source>
</evidence>
<feature type="chain" id="PRO_5045459198" evidence="7">
    <location>
        <begin position="23"/>
        <end position="229"/>
    </location>
</feature>
<accession>A0ABW6S4B8</accession>
<dbReference type="Pfam" id="PF07161">
    <property type="entry name" value="LppX_LprAFG"/>
    <property type="match status" value="1"/>
</dbReference>
<evidence type="ECO:0000313" key="9">
    <source>
        <dbReference type="Proteomes" id="UP001601992"/>
    </source>
</evidence>
<evidence type="ECO:0000256" key="3">
    <source>
        <dbReference type="ARBA" id="ARBA00022475"/>
    </source>
</evidence>
<keyword evidence="5" id="KW-0564">Palmitate</keyword>
<evidence type="ECO:0000256" key="1">
    <source>
        <dbReference type="ARBA" id="ARBA00004196"/>
    </source>
</evidence>
<dbReference type="Proteomes" id="UP001601992">
    <property type="component" value="Unassembled WGS sequence"/>
</dbReference>
<evidence type="ECO:0000256" key="6">
    <source>
        <dbReference type="ARBA" id="ARBA00023288"/>
    </source>
</evidence>
<dbReference type="PROSITE" id="PS51257">
    <property type="entry name" value="PROKAR_LIPOPROTEIN"/>
    <property type="match status" value="1"/>
</dbReference>
<dbReference type="InterPro" id="IPR029046">
    <property type="entry name" value="LolA/LolB/LppX"/>
</dbReference>
<protein>
    <submittedName>
        <fullName evidence="8">LppX_LprAFG lipoprotein</fullName>
    </submittedName>
</protein>
<evidence type="ECO:0000256" key="2">
    <source>
        <dbReference type="ARBA" id="ARBA00009194"/>
    </source>
</evidence>
<organism evidence="8 9">
    <name type="scientific">Nocardia jiangxiensis</name>
    <dbReference type="NCBI Taxonomy" id="282685"/>
    <lineage>
        <taxon>Bacteria</taxon>
        <taxon>Bacillati</taxon>
        <taxon>Actinomycetota</taxon>
        <taxon>Actinomycetes</taxon>
        <taxon>Mycobacteriales</taxon>
        <taxon>Nocardiaceae</taxon>
        <taxon>Nocardia</taxon>
    </lineage>
</organism>
<name>A0ABW6S4B8_9NOCA</name>
<dbReference type="InterPro" id="IPR009830">
    <property type="entry name" value="LppX/LprAFG"/>
</dbReference>
<comment type="subcellular location">
    <subcellularLocation>
        <location evidence="1">Cell envelope</location>
    </subcellularLocation>
</comment>
<evidence type="ECO:0000256" key="4">
    <source>
        <dbReference type="ARBA" id="ARBA00022729"/>
    </source>
</evidence>
<proteinExistence type="inferred from homology"/>
<evidence type="ECO:0000313" key="8">
    <source>
        <dbReference type="EMBL" id="MFF3570021.1"/>
    </source>
</evidence>
<gene>
    <name evidence="8" type="ORF">ACFYXQ_19780</name>
</gene>
<keyword evidence="6 8" id="KW-0449">Lipoprotein</keyword>
<sequence>MDTSRALKTILMAAVVSAGVVACGDGSGGLPDPHYLLRGAVAGAGDVSSAHIEMTSSGVVAGLPVQNMSADVVAPKGSAAGASVGTVESVGVRVNFVERKGVLYSRGQDGKYAPVQQIHGAGTLPHPSTLLDPDHGLAHTLADLKNVVTEVREDHDGTLAFRVTGDLPAADVGAWLPGVHADKRIAVWFAATGRHQPLGTRLTVPGSTPASIDFTLSNLNRKVQVPQVV</sequence>
<feature type="signal peptide" evidence="7">
    <location>
        <begin position="1"/>
        <end position="22"/>
    </location>
</feature>
<keyword evidence="9" id="KW-1185">Reference proteome</keyword>
<keyword evidence="4 7" id="KW-0732">Signal</keyword>
<comment type="caution">
    <text evidence="8">The sequence shown here is derived from an EMBL/GenBank/DDBJ whole genome shotgun (WGS) entry which is preliminary data.</text>
</comment>
<evidence type="ECO:0000256" key="5">
    <source>
        <dbReference type="ARBA" id="ARBA00023139"/>
    </source>
</evidence>
<dbReference type="SUPFAM" id="SSF89392">
    <property type="entry name" value="Prokaryotic lipoproteins and lipoprotein localization factors"/>
    <property type="match status" value="1"/>
</dbReference>
<keyword evidence="3" id="KW-1003">Cell membrane</keyword>
<keyword evidence="3" id="KW-0472">Membrane</keyword>
<dbReference type="EMBL" id="JBIAQY010000006">
    <property type="protein sequence ID" value="MFF3570021.1"/>
    <property type="molecule type" value="Genomic_DNA"/>
</dbReference>
<reference evidence="8 9" key="1">
    <citation type="submission" date="2024-10" db="EMBL/GenBank/DDBJ databases">
        <title>The Natural Products Discovery Center: Release of the First 8490 Sequenced Strains for Exploring Actinobacteria Biosynthetic Diversity.</title>
        <authorList>
            <person name="Kalkreuter E."/>
            <person name="Kautsar S.A."/>
            <person name="Yang D."/>
            <person name="Bader C.D."/>
            <person name="Teijaro C.N."/>
            <person name="Fluegel L."/>
            <person name="Davis C.M."/>
            <person name="Simpson J.R."/>
            <person name="Lauterbach L."/>
            <person name="Steele A.D."/>
            <person name="Gui C."/>
            <person name="Meng S."/>
            <person name="Li G."/>
            <person name="Viehrig K."/>
            <person name="Ye F."/>
            <person name="Su P."/>
            <person name="Kiefer A.F."/>
            <person name="Nichols A."/>
            <person name="Cepeda A.J."/>
            <person name="Yan W."/>
            <person name="Fan B."/>
            <person name="Jiang Y."/>
            <person name="Adhikari A."/>
            <person name="Zheng C.-J."/>
            <person name="Schuster L."/>
            <person name="Cowan T.M."/>
            <person name="Smanski M.J."/>
            <person name="Chevrette M.G."/>
            <person name="De Carvalho L.P.S."/>
            <person name="Shen B."/>
        </authorList>
    </citation>
    <scope>NUCLEOTIDE SEQUENCE [LARGE SCALE GENOMIC DNA]</scope>
    <source>
        <strain evidence="8 9">NPDC002593</strain>
    </source>
</reference>
<dbReference type="RefSeq" id="WP_169542029.1">
    <property type="nucleotide sequence ID" value="NZ_JBIAQY010000006.1"/>
</dbReference>
<comment type="similarity">
    <text evidence="2">Belongs to the LppX/LprAFG lipoprotein family.</text>
</comment>
<dbReference type="CDD" id="cd16334">
    <property type="entry name" value="LppX-like"/>
    <property type="match status" value="1"/>
</dbReference>